<evidence type="ECO:0000313" key="8">
    <source>
        <dbReference type="EMBL" id="KMZ59325.1"/>
    </source>
</evidence>
<comment type="caution">
    <text evidence="8">The sequence shown here is derived from an EMBL/GenBank/DDBJ whole genome shotgun (WGS) entry which is preliminary data.</text>
</comment>
<name>A0A0K9NTN9_ZOSMR</name>
<comment type="subcellular location">
    <subcellularLocation>
        <location evidence="6">Cytoplasm</location>
    </subcellularLocation>
</comment>
<dbReference type="Proteomes" id="UP000036987">
    <property type="component" value="Unassembled WGS sequence"/>
</dbReference>
<evidence type="ECO:0000256" key="4">
    <source>
        <dbReference type="ARBA" id="ARBA00022801"/>
    </source>
</evidence>
<comment type="function">
    <text evidence="6">Hydrolase that can remove conjugated ubiquitin from proteins and may therefore play an important regulatory role at the level of protein turnover by preventing degradation.</text>
</comment>
<feature type="domain" description="OTU" evidence="7">
    <location>
        <begin position="5"/>
        <end position="114"/>
    </location>
</feature>
<reference evidence="9" key="1">
    <citation type="journal article" date="2016" name="Nature">
        <title>The genome of the seagrass Zostera marina reveals angiosperm adaptation to the sea.</title>
        <authorList>
            <person name="Olsen J.L."/>
            <person name="Rouze P."/>
            <person name="Verhelst B."/>
            <person name="Lin Y.-C."/>
            <person name="Bayer T."/>
            <person name="Collen J."/>
            <person name="Dattolo E."/>
            <person name="De Paoli E."/>
            <person name="Dittami S."/>
            <person name="Maumus F."/>
            <person name="Michel G."/>
            <person name="Kersting A."/>
            <person name="Lauritano C."/>
            <person name="Lohaus R."/>
            <person name="Toepel M."/>
            <person name="Tonon T."/>
            <person name="Vanneste K."/>
            <person name="Amirebrahimi M."/>
            <person name="Brakel J."/>
            <person name="Bostroem C."/>
            <person name="Chovatia M."/>
            <person name="Grimwood J."/>
            <person name="Jenkins J.W."/>
            <person name="Jueterbock A."/>
            <person name="Mraz A."/>
            <person name="Stam W.T."/>
            <person name="Tice H."/>
            <person name="Bornberg-Bauer E."/>
            <person name="Green P.J."/>
            <person name="Pearson G.A."/>
            <person name="Procaccini G."/>
            <person name="Duarte C.M."/>
            <person name="Schmutz J."/>
            <person name="Reusch T.B.H."/>
            <person name="Van de Peer Y."/>
        </authorList>
    </citation>
    <scope>NUCLEOTIDE SEQUENCE [LARGE SCALE GENOMIC DNA]</scope>
    <source>
        <strain evidence="9">cv. Finnish</strain>
    </source>
</reference>
<dbReference type="InterPro" id="IPR057766">
    <property type="entry name" value="Znf-C2H2_OTU1-like_C"/>
</dbReference>
<proteinExistence type="predicted"/>
<evidence type="ECO:0000259" key="7">
    <source>
        <dbReference type="PROSITE" id="PS50802"/>
    </source>
</evidence>
<dbReference type="GO" id="GO:0005737">
    <property type="term" value="C:cytoplasm"/>
    <property type="evidence" value="ECO:0007669"/>
    <property type="project" value="UniProtKB-SubCell"/>
</dbReference>
<sequence length="208" mass="23876">MDGIAVRRVIPSDNSCIFNAVGFIMDHDKHKAQELRQVIAATVSSDPEKYNEVFLGKSNASYCQWILDNQKWGGAIELSILSEYYKREIAAYDVQTMRCDLYGQEHNFDERVMVIYDGLHYDALAMSPAEDVPEEFDQTIFSVRNDRTIGNIERLVFELVKEANRKRSYTNTSYFKLRCGVCQIGLIGQKEAVEHAQITGHVNFQEFN</sequence>
<keyword evidence="2" id="KW-0645">Protease</keyword>
<evidence type="ECO:0000256" key="5">
    <source>
        <dbReference type="ARBA" id="ARBA00022807"/>
    </source>
</evidence>
<dbReference type="PANTHER" id="PTHR13312">
    <property type="entry name" value="HIV-INDUCED PROTEIN-7-LIKE PROTEASE"/>
    <property type="match status" value="1"/>
</dbReference>
<comment type="catalytic activity">
    <reaction evidence="1 6">
        <text>Thiol-dependent hydrolysis of ester, thioester, amide, peptide and isopeptide bonds formed by the C-terminal Gly of ubiquitin (a 76-residue protein attached to proteins as an intracellular targeting signal).</text>
        <dbReference type="EC" id="3.4.19.12"/>
    </reaction>
</comment>
<dbReference type="OMA" id="TRCILVY"/>
<evidence type="ECO:0000256" key="2">
    <source>
        <dbReference type="ARBA" id="ARBA00022670"/>
    </source>
</evidence>
<dbReference type="SUPFAM" id="SSF54001">
    <property type="entry name" value="Cysteine proteinases"/>
    <property type="match status" value="1"/>
</dbReference>
<evidence type="ECO:0000256" key="6">
    <source>
        <dbReference type="RuleBase" id="RU367104"/>
    </source>
</evidence>
<dbReference type="GO" id="GO:0030968">
    <property type="term" value="P:endoplasmic reticulum unfolded protein response"/>
    <property type="evidence" value="ECO:0000318"/>
    <property type="project" value="GO_Central"/>
</dbReference>
<dbReference type="EC" id="3.4.19.12" evidence="6"/>
<organism evidence="8 9">
    <name type="scientific">Zostera marina</name>
    <name type="common">Eelgrass</name>
    <dbReference type="NCBI Taxonomy" id="29655"/>
    <lineage>
        <taxon>Eukaryota</taxon>
        <taxon>Viridiplantae</taxon>
        <taxon>Streptophyta</taxon>
        <taxon>Embryophyta</taxon>
        <taxon>Tracheophyta</taxon>
        <taxon>Spermatophyta</taxon>
        <taxon>Magnoliopsida</taxon>
        <taxon>Liliopsida</taxon>
        <taxon>Zosteraceae</taxon>
        <taxon>Zostera</taxon>
    </lineage>
</organism>
<dbReference type="GO" id="GO:0004843">
    <property type="term" value="F:cysteine-type deubiquitinase activity"/>
    <property type="evidence" value="ECO:0000318"/>
    <property type="project" value="GO_Central"/>
</dbReference>
<keyword evidence="9" id="KW-1185">Reference proteome</keyword>
<gene>
    <name evidence="8" type="ORF">ZOSMA_69G00210</name>
</gene>
<dbReference type="FunFam" id="3.90.70.80:FF:000017">
    <property type="entry name" value="ubiquitin thioesterase OTU1"/>
    <property type="match status" value="1"/>
</dbReference>
<dbReference type="STRING" id="29655.A0A0K9NTN9"/>
<dbReference type="EMBL" id="LFYR01001802">
    <property type="protein sequence ID" value="KMZ59325.1"/>
    <property type="molecule type" value="Genomic_DNA"/>
</dbReference>
<dbReference type="Pfam" id="PF24560">
    <property type="entry name" value="zf-C2H2_OTU1_C"/>
    <property type="match status" value="1"/>
</dbReference>
<dbReference type="PANTHER" id="PTHR13312:SF0">
    <property type="entry name" value="UBIQUITIN THIOESTERASE OTU1"/>
    <property type="match status" value="1"/>
</dbReference>
<dbReference type="AlphaFoldDB" id="A0A0K9NTN9"/>
<dbReference type="InterPro" id="IPR003323">
    <property type="entry name" value="OTU_dom"/>
</dbReference>
<keyword evidence="6" id="KW-0963">Cytoplasm</keyword>
<dbReference type="InterPro" id="IPR038765">
    <property type="entry name" value="Papain-like_cys_pep_sf"/>
</dbReference>
<protein>
    <recommendedName>
        <fullName evidence="6">Ubiquitin thioesterase OTU</fullName>
        <ecNumber evidence="6">3.4.19.12</ecNumber>
    </recommendedName>
</protein>
<keyword evidence="3 6" id="KW-0833">Ubl conjugation pathway</keyword>
<dbReference type="CDD" id="cd22793">
    <property type="entry name" value="OTU_plant_OTU1_2-like"/>
    <property type="match status" value="1"/>
</dbReference>
<keyword evidence="5 6" id="KW-0788">Thiol protease</keyword>
<keyword evidence="4 6" id="KW-0378">Hydrolase</keyword>
<dbReference type="GO" id="GO:0036503">
    <property type="term" value="P:ERAD pathway"/>
    <property type="evidence" value="ECO:0000318"/>
    <property type="project" value="GO_Central"/>
</dbReference>
<dbReference type="Gene3D" id="3.90.70.80">
    <property type="match status" value="1"/>
</dbReference>
<dbReference type="Pfam" id="PF02338">
    <property type="entry name" value="OTU"/>
    <property type="match status" value="1"/>
</dbReference>
<evidence type="ECO:0000256" key="3">
    <source>
        <dbReference type="ARBA" id="ARBA00022786"/>
    </source>
</evidence>
<accession>A0A0K9NTN9</accession>
<evidence type="ECO:0000256" key="1">
    <source>
        <dbReference type="ARBA" id="ARBA00000707"/>
    </source>
</evidence>
<dbReference type="PROSITE" id="PS50802">
    <property type="entry name" value="OTU"/>
    <property type="match status" value="1"/>
</dbReference>
<evidence type="ECO:0000313" key="9">
    <source>
        <dbReference type="Proteomes" id="UP000036987"/>
    </source>
</evidence>
<dbReference type="OrthoDB" id="65596at2759"/>